<keyword evidence="2" id="KW-1185">Reference proteome</keyword>
<dbReference type="EMBL" id="FOFT01000002">
    <property type="protein sequence ID" value="SEQ27058.1"/>
    <property type="molecule type" value="Genomic_DNA"/>
</dbReference>
<evidence type="ECO:0000313" key="2">
    <source>
        <dbReference type="Proteomes" id="UP000199028"/>
    </source>
</evidence>
<protein>
    <submittedName>
        <fullName evidence="1">Uncharacterized conserved protein, DUF169 family</fullName>
    </submittedName>
</protein>
<dbReference type="Pfam" id="PF02596">
    <property type="entry name" value="DUF169"/>
    <property type="match status" value="1"/>
</dbReference>
<accession>A0A1H9EPX8</accession>
<name>A0A1H9EPX8_9PSEU</name>
<reference evidence="2" key="1">
    <citation type="submission" date="2016-10" db="EMBL/GenBank/DDBJ databases">
        <authorList>
            <person name="Varghese N."/>
            <person name="Submissions S."/>
        </authorList>
    </citation>
    <scope>NUCLEOTIDE SEQUENCE [LARGE SCALE GENOMIC DNA]</scope>
    <source>
        <strain evidence="2">CGMCC 4.578</strain>
    </source>
</reference>
<dbReference type="RefSeq" id="WP_170176138.1">
    <property type="nucleotide sequence ID" value="NZ_FOFT01000002.1"/>
</dbReference>
<evidence type="ECO:0000313" key="1">
    <source>
        <dbReference type="EMBL" id="SEQ27058.1"/>
    </source>
</evidence>
<dbReference type="AlphaFoldDB" id="A0A1H9EPX8"/>
<organism evidence="1 2">
    <name type="scientific">Lentzea flaviverrucosa</name>
    <dbReference type="NCBI Taxonomy" id="200379"/>
    <lineage>
        <taxon>Bacteria</taxon>
        <taxon>Bacillati</taxon>
        <taxon>Actinomycetota</taxon>
        <taxon>Actinomycetes</taxon>
        <taxon>Pseudonocardiales</taxon>
        <taxon>Pseudonocardiaceae</taxon>
        <taxon>Lentzea</taxon>
    </lineage>
</organism>
<dbReference type="InterPro" id="IPR003748">
    <property type="entry name" value="DUF169"/>
</dbReference>
<dbReference type="Proteomes" id="UP000199028">
    <property type="component" value="Unassembled WGS sequence"/>
</dbReference>
<dbReference type="PANTHER" id="PTHR37954:SF3">
    <property type="entry name" value="DUF169 DOMAIN-CONTAINING PROTEIN"/>
    <property type="match status" value="1"/>
</dbReference>
<proteinExistence type="predicted"/>
<sequence length="234" mass="24668">MSHPELATTLTELLSLDLPPVALSKVDTRPEGVADTGRPVPSSCAMWRVAEKGVFYAEAAEHFNCPVGAMVMGFEMPEEVNAELGGLVQSMCDAQYLEMSEAANIPSVRKAGAGVVYGPLADLPVEPDVVLLWLTPAQAMVYNEASGNANWTAEAGQVSGRPGCTALALAMESQQPRMALGCIGMRTFTGIAADRMLAVLPGAEVGEFVEALKVTVQANAGMKAFYESKLAQFA</sequence>
<dbReference type="PANTHER" id="PTHR37954">
    <property type="entry name" value="BLL4979 PROTEIN"/>
    <property type="match status" value="1"/>
</dbReference>
<gene>
    <name evidence="1" type="ORF">SAMN05216195_10227</name>
</gene>